<dbReference type="SUPFAM" id="SSF48726">
    <property type="entry name" value="Immunoglobulin"/>
    <property type="match status" value="2"/>
</dbReference>
<keyword evidence="4" id="KW-0675">Receptor</keyword>
<dbReference type="InterPro" id="IPR007110">
    <property type="entry name" value="Ig-like_dom"/>
</dbReference>
<comment type="caution">
    <text evidence="4">The sequence shown here is derived from an EMBL/GenBank/DDBJ whole genome shotgun (WGS) entry which is preliminary data.</text>
</comment>
<reference evidence="4 5" key="1">
    <citation type="submission" date="2021-07" db="EMBL/GenBank/DDBJ databases">
        <authorList>
            <person name="Imarazene B."/>
            <person name="Zahm M."/>
            <person name="Klopp C."/>
            <person name="Cabau C."/>
            <person name="Beille S."/>
            <person name="Jouanno E."/>
            <person name="Castinel A."/>
            <person name="Lluch J."/>
            <person name="Gil L."/>
            <person name="Kuchtly C."/>
            <person name="Lopez Roques C."/>
            <person name="Donnadieu C."/>
            <person name="Parrinello H."/>
            <person name="Journot L."/>
            <person name="Du K."/>
            <person name="Schartl M."/>
            <person name="Retaux S."/>
            <person name="Guiguen Y."/>
        </authorList>
    </citation>
    <scope>NUCLEOTIDE SEQUENCE [LARGE SCALE GENOMIC DNA]</scope>
    <source>
        <strain evidence="4">Pach_M1</strain>
        <tissue evidence="4">Testis</tissue>
    </source>
</reference>
<dbReference type="EMBL" id="JAICCE010000008">
    <property type="protein sequence ID" value="KAG9274594.1"/>
    <property type="molecule type" value="Genomic_DNA"/>
</dbReference>
<dbReference type="Proteomes" id="UP000752171">
    <property type="component" value="Unassembled WGS sequence"/>
</dbReference>
<dbReference type="Gene3D" id="2.60.40.10">
    <property type="entry name" value="Immunoglobulins"/>
    <property type="match status" value="3"/>
</dbReference>
<dbReference type="InterPro" id="IPR003599">
    <property type="entry name" value="Ig_sub"/>
</dbReference>
<dbReference type="InterPro" id="IPR003598">
    <property type="entry name" value="Ig_sub2"/>
</dbReference>
<feature type="non-terminal residue" evidence="4">
    <location>
        <position position="1"/>
    </location>
</feature>
<dbReference type="GO" id="GO:0007166">
    <property type="term" value="P:cell surface receptor signaling pathway"/>
    <property type="evidence" value="ECO:0007669"/>
    <property type="project" value="TreeGrafter"/>
</dbReference>
<evidence type="ECO:0000256" key="2">
    <source>
        <dbReference type="ARBA" id="ARBA00023157"/>
    </source>
</evidence>
<proteinExistence type="predicted"/>
<accession>A0A8T2LUI5</accession>
<dbReference type="GO" id="GO:0006955">
    <property type="term" value="P:immune response"/>
    <property type="evidence" value="ECO:0007669"/>
    <property type="project" value="TreeGrafter"/>
</dbReference>
<gene>
    <name evidence="4" type="ORF">AMEX_G11550</name>
</gene>
<dbReference type="SMART" id="SM00408">
    <property type="entry name" value="IGc2"/>
    <property type="match status" value="2"/>
</dbReference>
<evidence type="ECO:0000313" key="4">
    <source>
        <dbReference type="EMBL" id="KAG9274594.1"/>
    </source>
</evidence>
<name>A0A8T2LUI5_ASTMX</name>
<organism evidence="4 5">
    <name type="scientific">Astyanax mexicanus</name>
    <name type="common">Blind cave fish</name>
    <name type="synonym">Astyanax fasciatus mexicanus</name>
    <dbReference type="NCBI Taxonomy" id="7994"/>
    <lineage>
        <taxon>Eukaryota</taxon>
        <taxon>Metazoa</taxon>
        <taxon>Chordata</taxon>
        <taxon>Craniata</taxon>
        <taxon>Vertebrata</taxon>
        <taxon>Euteleostomi</taxon>
        <taxon>Actinopterygii</taxon>
        <taxon>Neopterygii</taxon>
        <taxon>Teleostei</taxon>
        <taxon>Ostariophysi</taxon>
        <taxon>Characiformes</taxon>
        <taxon>Characoidei</taxon>
        <taxon>Acestrorhamphidae</taxon>
        <taxon>Acestrorhamphinae</taxon>
        <taxon>Astyanax</taxon>
    </lineage>
</organism>
<keyword evidence="2" id="KW-1015">Disulfide bond</keyword>
<dbReference type="PROSITE" id="PS50835">
    <property type="entry name" value="IG_LIKE"/>
    <property type="match status" value="2"/>
</dbReference>
<evidence type="ECO:0000259" key="3">
    <source>
        <dbReference type="PROSITE" id="PS50835"/>
    </source>
</evidence>
<evidence type="ECO:0000256" key="1">
    <source>
        <dbReference type="ARBA" id="ARBA00022729"/>
    </source>
</evidence>
<dbReference type="InterPro" id="IPR036179">
    <property type="entry name" value="Ig-like_dom_sf"/>
</dbReference>
<dbReference type="GO" id="GO:0009897">
    <property type="term" value="C:external side of plasma membrane"/>
    <property type="evidence" value="ECO:0007669"/>
    <property type="project" value="TreeGrafter"/>
</dbReference>
<dbReference type="AlphaFoldDB" id="A0A8T2LUI5"/>
<feature type="domain" description="Ig-like" evidence="3">
    <location>
        <begin position="1"/>
        <end position="93"/>
    </location>
</feature>
<protein>
    <submittedName>
        <fullName evidence="4">Fc receptor-like protein 5</fullName>
    </submittedName>
</protein>
<feature type="domain" description="Ig-like" evidence="3">
    <location>
        <begin position="98"/>
        <end position="184"/>
    </location>
</feature>
<sequence>RASLTVDPDSTVFTGESVTLKCEITGYDGWRFKWYDYRGGRWAAVPQSGFYTVNSNTLTIRVVPVINGDQYRCRGEQSNRPKSSQYSNSVTLTVKERPTAVVTINPANQVFRGESVTLRCDLQGGGGFEWTYSWYKGNPVSLYSSTQEYEISPVEYSHSGKYSCRGTVRGTSRSSHTSTAVRLTVSGELTLIVSPSRSQHFTTGSLSLICEGQSNSTGWRVRRYSHSERKVSDCSSGWGSVTGSTCNISSLLTSHTGVYWCESESGGRNNHVNITVSSESALFLLHYTH</sequence>
<dbReference type="PANTHER" id="PTHR11481">
    <property type="entry name" value="IMMUNOGLOBULIN FC RECEPTOR"/>
    <property type="match status" value="1"/>
</dbReference>
<dbReference type="PANTHER" id="PTHR11481:SF64">
    <property type="entry name" value="FC RECEPTOR-LIKE PROTEIN 4"/>
    <property type="match status" value="1"/>
</dbReference>
<dbReference type="Pfam" id="PF13895">
    <property type="entry name" value="Ig_2"/>
    <property type="match status" value="2"/>
</dbReference>
<dbReference type="InterPro" id="IPR013783">
    <property type="entry name" value="Ig-like_fold"/>
</dbReference>
<dbReference type="SMART" id="SM00409">
    <property type="entry name" value="IG"/>
    <property type="match status" value="3"/>
</dbReference>
<dbReference type="FunFam" id="2.60.40.10:FF:001607">
    <property type="entry name" value="Leukocyte immune-type receptor TS32.15 L2.5a"/>
    <property type="match status" value="1"/>
</dbReference>
<evidence type="ECO:0000313" key="5">
    <source>
        <dbReference type="Proteomes" id="UP000752171"/>
    </source>
</evidence>
<dbReference type="InterPro" id="IPR050488">
    <property type="entry name" value="Ig_Fc_receptor"/>
</dbReference>
<keyword evidence="1" id="KW-0732">Signal</keyword>
<dbReference type="GO" id="GO:0004888">
    <property type="term" value="F:transmembrane signaling receptor activity"/>
    <property type="evidence" value="ECO:0007669"/>
    <property type="project" value="TreeGrafter"/>
</dbReference>